<sequence>MAAEELRAVVEALRLVDHHVHGAATGELDRAGFDDGLTESAWPAPEGTTHLDSQLGFAVRRWCAPVLDLPPHTEPDAYLARRKELGWTEVTRRLLTAAGVGCFLVETGYRAQQILTPEQMAQTCGATAAEVVRLETVAEDVAADGVDAAGFADRFAAVLDERARRAVGLKSVIAYRHGLDFDPDPPGPGQVRAAAGRWLRRRQTGEERLADPVLLRHLLWTGVEHGLPLQFHVGFGDADLTLYRNDPSLMTGFLRRVQDRRVPVMLLHCYPYHRTAGYLAHVFPHVYCDVGLAVTYTGARSRAVVAETLEVAPFGKLLFSSDGWGPAELHHLGAVLWRRAVTAVLGEWVEWGEWSGADAVRVAQMVGSGNARRVYGLEEPP</sequence>
<feature type="domain" description="Amidohydrolase-related" evidence="1">
    <location>
        <begin position="109"/>
        <end position="377"/>
    </location>
</feature>
<dbReference type="Gene3D" id="3.20.20.140">
    <property type="entry name" value="Metal-dependent hydrolases"/>
    <property type="match status" value="1"/>
</dbReference>
<keyword evidence="3" id="KW-1185">Reference proteome</keyword>
<gene>
    <name evidence="2" type="ORF">HF526_08855</name>
</gene>
<dbReference type="PANTHER" id="PTHR43383:SF2">
    <property type="entry name" value="AMIDOHYDROLASE 2 FAMILY PROTEIN"/>
    <property type="match status" value="1"/>
</dbReference>
<reference evidence="2 3" key="1">
    <citation type="submission" date="2020-04" db="EMBL/GenBank/DDBJ databases">
        <authorList>
            <person name="Klaysubun C."/>
            <person name="Duangmal K."/>
            <person name="Lipun K."/>
        </authorList>
    </citation>
    <scope>NUCLEOTIDE SEQUENCE [LARGE SCALE GENOMIC DNA]</scope>
    <source>
        <strain evidence="2 3">K10HN5</strain>
    </source>
</reference>
<name>A0ABX1S9C3_9PSEU</name>
<protein>
    <submittedName>
        <fullName evidence="2">Amidohydrolase family protein</fullName>
    </submittedName>
</protein>
<dbReference type="InterPro" id="IPR032466">
    <property type="entry name" value="Metal_Hydrolase"/>
</dbReference>
<dbReference type="InterPro" id="IPR006680">
    <property type="entry name" value="Amidohydro-rel"/>
</dbReference>
<dbReference type="PANTHER" id="PTHR43383">
    <property type="entry name" value="NODULIN 6"/>
    <property type="match status" value="1"/>
</dbReference>
<evidence type="ECO:0000313" key="2">
    <source>
        <dbReference type="EMBL" id="NMH97417.1"/>
    </source>
</evidence>
<dbReference type="Pfam" id="PF04909">
    <property type="entry name" value="Amidohydro_2"/>
    <property type="match status" value="1"/>
</dbReference>
<dbReference type="RefSeq" id="WP_169380866.1">
    <property type="nucleotide sequence ID" value="NZ_JAAXLA010000012.1"/>
</dbReference>
<proteinExistence type="predicted"/>
<evidence type="ECO:0000313" key="3">
    <source>
        <dbReference type="Proteomes" id="UP000820669"/>
    </source>
</evidence>
<dbReference type="EMBL" id="JAAXLA010000012">
    <property type="protein sequence ID" value="NMH97417.1"/>
    <property type="molecule type" value="Genomic_DNA"/>
</dbReference>
<accession>A0ABX1S9C3</accession>
<dbReference type="Proteomes" id="UP000820669">
    <property type="component" value="Unassembled WGS sequence"/>
</dbReference>
<organism evidence="2 3">
    <name type="scientific">Pseudonocardia acidicola</name>
    <dbReference type="NCBI Taxonomy" id="2724939"/>
    <lineage>
        <taxon>Bacteria</taxon>
        <taxon>Bacillati</taxon>
        <taxon>Actinomycetota</taxon>
        <taxon>Actinomycetes</taxon>
        <taxon>Pseudonocardiales</taxon>
        <taxon>Pseudonocardiaceae</taxon>
        <taxon>Pseudonocardia</taxon>
    </lineage>
</organism>
<comment type="caution">
    <text evidence="2">The sequence shown here is derived from an EMBL/GenBank/DDBJ whole genome shotgun (WGS) entry which is preliminary data.</text>
</comment>
<dbReference type="SUPFAM" id="SSF51556">
    <property type="entry name" value="Metallo-dependent hydrolases"/>
    <property type="match status" value="1"/>
</dbReference>
<evidence type="ECO:0000259" key="1">
    <source>
        <dbReference type="Pfam" id="PF04909"/>
    </source>
</evidence>